<comment type="caution">
    <text evidence="3">The sequence shown here is derived from an EMBL/GenBank/DDBJ whole genome shotgun (WGS) entry which is preliminary data.</text>
</comment>
<feature type="region of interest" description="Disordered" evidence="1">
    <location>
        <begin position="32"/>
        <end position="61"/>
    </location>
</feature>
<dbReference type="EMBL" id="CABFNO020001547">
    <property type="protein sequence ID" value="CAG9998495.1"/>
    <property type="molecule type" value="Genomic_DNA"/>
</dbReference>
<keyword evidence="2" id="KW-0812">Transmembrane</keyword>
<evidence type="ECO:0000256" key="2">
    <source>
        <dbReference type="SAM" id="Phobius"/>
    </source>
</evidence>
<evidence type="ECO:0000256" key="1">
    <source>
        <dbReference type="SAM" id="MobiDB-lite"/>
    </source>
</evidence>
<reference evidence="3" key="1">
    <citation type="submission" date="2021-10" db="EMBL/GenBank/DDBJ databases">
        <authorList>
            <person name="Piombo E."/>
        </authorList>
    </citation>
    <scope>NUCLEOTIDE SEQUENCE</scope>
</reference>
<organism evidence="3 4">
    <name type="scientific">Clonostachys byssicola</name>
    <dbReference type="NCBI Taxonomy" id="160290"/>
    <lineage>
        <taxon>Eukaryota</taxon>
        <taxon>Fungi</taxon>
        <taxon>Dikarya</taxon>
        <taxon>Ascomycota</taxon>
        <taxon>Pezizomycotina</taxon>
        <taxon>Sordariomycetes</taxon>
        <taxon>Hypocreomycetidae</taxon>
        <taxon>Hypocreales</taxon>
        <taxon>Bionectriaceae</taxon>
        <taxon>Clonostachys</taxon>
    </lineage>
</organism>
<evidence type="ECO:0000313" key="4">
    <source>
        <dbReference type="Proteomes" id="UP000754883"/>
    </source>
</evidence>
<protein>
    <submittedName>
        <fullName evidence="3">Uncharacterized protein</fullName>
    </submittedName>
</protein>
<feature type="transmembrane region" description="Helical" evidence="2">
    <location>
        <begin position="61"/>
        <end position="80"/>
    </location>
</feature>
<evidence type="ECO:0000313" key="3">
    <source>
        <dbReference type="EMBL" id="CAG9998495.1"/>
    </source>
</evidence>
<sequence length="118" mass="12308">MASLLRLRPGLAQCVRHARAPCPVATRSYATAGQPSAFGRPSPASVDSGGSSGGGKRDNSGMAMIAAGLGLGAGFLYLMTNPKSAHERAKALPETAMSHSRIEAGDNHQVLRNEREHK</sequence>
<keyword evidence="2" id="KW-0472">Membrane</keyword>
<dbReference type="Proteomes" id="UP000754883">
    <property type="component" value="Unassembled WGS sequence"/>
</dbReference>
<feature type="region of interest" description="Disordered" evidence="1">
    <location>
        <begin position="84"/>
        <end position="118"/>
    </location>
</feature>
<gene>
    <name evidence="3" type="ORF">CBYS24578_00015215</name>
</gene>
<keyword evidence="4" id="KW-1185">Reference proteome</keyword>
<feature type="compositionally biased region" description="Basic and acidic residues" evidence="1">
    <location>
        <begin position="100"/>
        <end position="118"/>
    </location>
</feature>
<name>A0A9N9UTN2_9HYPO</name>
<proteinExistence type="predicted"/>
<dbReference type="AlphaFoldDB" id="A0A9N9UTN2"/>
<accession>A0A9N9UTN2</accession>
<keyword evidence="2" id="KW-1133">Transmembrane helix</keyword>
<dbReference type="OrthoDB" id="5147288at2759"/>